<comment type="similarity">
    <text evidence="2">Belongs to the TMEM151 family.</text>
</comment>
<gene>
    <name evidence="8" type="ORF">BSP0115_LOCUS8153</name>
</gene>
<proteinExistence type="inferred from homology"/>
<feature type="compositionally biased region" description="Pro residues" evidence="6">
    <location>
        <begin position="34"/>
        <end position="54"/>
    </location>
</feature>
<dbReference type="PANTHER" id="PTHR31893">
    <property type="entry name" value="TRANSMEMBRANE PROTEIN 151 HOMOLOG"/>
    <property type="match status" value="1"/>
</dbReference>
<evidence type="ECO:0000256" key="5">
    <source>
        <dbReference type="ARBA" id="ARBA00023136"/>
    </source>
</evidence>
<reference evidence="8" key="1">
    <citation type="submission" date="2021-01" db="EMBL/GenBank/DDBJ databases">
        <authorList>
            <person name="Corre E."/>
            <person name="Pelletier E."/>
            <person name="Niang G."/>
            <person name="Scheremetjew M."/>
            <person name="Finn R."/>
            <person name="Kale V."/>
            <person name="Holt S."/>
            <person name="Cochrane G."/>
            <person name="Meng A."/>
            <person name="Brown T."/>
            <person name="Cohen L."/>
        </authorList>
    </citation>
    <scope>NUCLEOTIDE SEQUENCE</scope>
    <source>
        <strain evidence="8">Ms1</strain>
    </source>
</reference>
<dbReference type="AlphaFoldDB" id="A0A7S1CBG8"/>
<protein>
    <submittedName>
        <fullName evidence="8">Uncharacterized protein</fullName>
    </submittedName>
</protein>
<accession>A0A7S1CBG8</accession>
<evidence type="ECO:0000256" key="4">
    <source>
        <dbReference type="ARBA" id="ARBA00022989"/>
    </source>
</evidence>
<comment type="subcellular location">
    <subcellularLocation>
        <location evidence="1">Membrane</location>
        <topology evidence="1">Multi-pass membrane protein</topology>
    </subcellularLocation>
</comment>
<sequence>MAGMEPSEVPPASSDFHALPVGYSNVGYFPPTTSPMPPPGAHAGMPPPSAPPAAAPGASDAGGGVAIEMASPYFAGGATAGMGAAAPAGQSWKPPDAALAPPAGAPVADGRVAEGAAPTEYQTGLTSYHLCLGFTNLLAILMILLFFGLERQPMCSWCNQSTDLMDWPGPMLLPFMIIAVLGYYIHACGCTETARFLRNRQDLRAALDYIQTMKVARPRIMMHVESFHHETRSSGSGKNRKTRRVKVVTASASEPFEYSNVDDLSGELRGLDQYTLTMVKYSKARTWADPFTEWAFNAQFGALQAMYRGRDREFRAWETVELQGFHGEVLVSGTAADDEGCVRRDMQLLASALLLAWPFALYVEWKSARTKFSFVKRIQVSPHASQDRLTAILGAHAMGSPMDGTAAAAALAAQGAMQVPATTTMPVAAPTVPTAGVFCTQCGTQDDGSSAYCLRCGHAMH</sequence>
<feature type="transmembrane region" description="Helical" evidence="7">
    <location>
        <begin position="127"/>
        <end position="147"/>
    </location>
</feature>
<dbReference type="InterPro" id="IPR026767">
    <property type="entry name" value="Tmem151"/>
</dbReference>
<evidence type="ECO:0000256" key="1">
    <source>
        <dbReference type="ARBA" id="ARBA00004141"/>
    </source>
</evidence>
<keyword evidence="4 7" id="KW-1133">Transmembrane helix</keyword>
<evidence type="ECO:0000256" key="3">
    <source>
        <dbReference type="ARBA" id="ARBA00022692"/>
    </source>
</evidence>
<evidence type="ECO:0000313" key="8">
    <source>
        <dbReference type="EMBL" id="CAD8914896.1"/>
    </source>
</evidence>
<name>A0A7S1CBG8_9STRA</name>
<evidence type="ECO:0000256" key="2">
    <source>
        <dbReference type="ARBA" id="ARBA00009583"/>
    </source>
</evidence>
<dbReference type="PANTHER" id="PTHR31893:SF5">
    <property type="entry name" value="TRANSMEMBRANE PROTEIN 151 HOMOLOG"/>
    <property type="match status" value="1"/>
</dbReference>
<keyword evidence="3 7" id="KW-0812">Transmembrane</keyword>
<organism evidence="8">
    <name type="scientific">Bicosoecida sp. CB-2014</name>
    <dbReference type="NCBI Taxonomy" id="1486930"/>
    <lineage>
        <taxon>Eukaryota</taxon>
        <taxon>Sar</taxon>
        <taxon>Stramenopiles</taxon>
        <taxon>Bigyra</taxon>
        <taxon>Opalozoa</taxon>
        <taxon>Bicosoecida</taxon>
    </lineage>
</organism>
<feature type="region of interest" description="Disordered" evidence="6">
    <location>
        <begin position="34"/>
        <end position="60"/>
    </location>
</feature>
<keyword evidence="5 7" id="KW-0472">Membrane</keyword>
<dbReference type="Pfam" id="PF14857">
    <property type="entry name" value="TMEM151"/>
    <property type="match status" value="1"/>
</dbReference>
<dbReference type="EMBL" id="HBFS01011832">
    <property type="protein sequence ID" value="CAD8914896.1"/>
    <property type="molecule type" value="Transcribed_RNA"/>
</dbReference>
<evidence type="ECO:0000256" key="6">
    <source>
        <dbReference type="SAM" id="MobiDB-lite"/>
    </source>
</evidence>
<evidence type="ECO:0000256" key="7">
    <source>
        <dbReference type="SAM" id="Phobius"/>
    </source>
</evidence>
<dbReference type="GO" id="GO:0016020">
    <property type="term" value="C:membrane"/>
    <property type="evidence" value="ECO:0007669"/>
    <property type="project" value="UniProtKB-SubCell"/>
</dbReference>
<feature type="transmembrane region" description="Helical" evidence="7">
    <location>
        <begin position="167"/>
        <end position="185"/>
    </location>
</feature>